<dbReference type="Proteomes" id="UP000001555">
    <property type="component" value="Unassembled WGS sequence"/>
</dbReference>
<dbReference type="InParanoid" id="B7PMN5"/>
<accession>B7PMN5</accession>
<dbReference type="PaxDb" id="6945-B7PMN5"/>
<protein>
    <submittedName>
        <fullName evidence="1 2">Uncharacterized protein</fullName>
    </submittedName>
</protein>
<name>B7PMN5_IXOSC</name>
<keyword evidence="3" id="KW-1185">Reference proteome</keyword>
<gene>
    <name evidence="1" type="ORF">IscW_ISCW005862</name>
</gene>
<reference evidence="1 3" key="1">
    <citation type="submission" date="2008-03" db="EMBL/GenBank/DDBJ databases">
        <title>Annotation of Ixodes scapularis.</title>
        <authorList>
            <consortium name="Ixodes scapularis Genome Project Consortium"/>
            <person name="Caler E."/>
            <person name="Hannick L.I."/>
            <person name="Bidwell S."/>
            <person name="Joardar V."/>
            <person name="Thiagarajan M."/>
            <person name="Amedeo P."/>
            <person name="Galinsky K.J."/>
            <person name="Schobel S."/>
            <person name="Inman J."/>
            <person name="Hostetler J."/>
            <person name="Miller J."/>
            <person name="Hammond M."/>
            <person name="Megy K."/>
            <person name="Lawson D."/>
            <person name="Kodira C."/>
            <person name="Sutton G."/>
            <person name="Meyer J."/>
            <person name="Hill C.A."/>
            <person name="Birren B."/>
            <person name="Nene V."/>
            <person name="Collins F."/>
            <person name="Alarcon-Chaidez F."/>
            <person name="Wikel S."/>
            <person name="Strausberg R."/>
        </authorList>
    </citation>
    <scope>NUCLEOTIDE SEQUENCE [LARGE SCALE GENOMIC DNA]</scope>
    <source>
        <strain evidence="3">Wikel</strain>
        <strain evidence="1">Wikel colony</strain>
    </source>
</reference>
<dbReference type="EMBL" id="DS748482">
    <property type="protein sequence ID" value="EEC07857.1"/>
    <property type="molecule type" value="Genomic_DNA"/>
</dbReference>
<proteinExistence type="predicted"/>
<dbReference type="EnsemblMetazoa" id="ISCW005862-RA">
    <property type="protein sequence ID" value="ISCW005862-PA"/>
    <property type="gene ID" value="ISCW005862"/>
</dbReference>
<dbReference type="HOGENOM" id="CLU_2657222_0_0_1"/>
<sequence length="76" mass="9065">MTTNHHHKPEITPNERSSIFLFYHFKCTKTHVTTHATETQKREKSLISFIRQTERHLQSRESTTQTADWLIPVIYV</sequence>
<evidence type="ECO:0000313" key="3">
    <source>
        <dbReference type="Proteomes" id="UP000001555"/>
    </source>
</evidence>
<reference evidence="2" key="2">
    <citation type="submission" date="2020-05" db="UniProtKB">
        <authorList>
            <consortium name="EnsemblMetazoa"/>
        </authorList>
    </citation>
    <scope>IDENTIFICATION</scope>
    <source>
        <strain evidence="2">wikel</strain>
    </source>
</reference>
<evidence type="ECO:0000313" key="1">
    <source>
        <dbReference type="EMBL" id="EEC07857.1"/>
    </source>
</evidence>
<evidence type="ECO:0000313" key="2">
    <source>
        <dbReference type="EnsemblMetazoa" id="ISCW005862-PA"/>
    </source>
</evidence>
<dbReference type="VEuPathDB" id="VectorBase:ISCI005862"/>
<dbReference type="VEuPathDB" id="VectorBase:ISCW005862"/>
<dbReference type="AlphaFoldDB" id="B7PMN5"/>
<organism>
    <name type="scientific">Ixodes scapularis</name>
    <name type="common">Black-legged tick</name>
    <name type="synonym">Deer tick</name>
    <dbReference type="NCBI Taxonomy" id="6945"/>
    <lineage>
        <taxon>Eukaryota</taxon>
        <taxon>Metazoa</taxon>
        <taxon>Ecdysozoa</taxon>
        <taxon>Arthropoda</taxon>
        <taxon>Chelicerata</taxon>
        <taxon>Arachnida</taxon>
        <taxon>Acari</taxon>
        <taxon>Parasitiformes</taxon>
        <taxon>Ixodida</taxon>
        <taxon>Ixodoidea</taxon>
        <taxon>Ixodidae</taxon>
        <taxon>Ixodinae</taxon>
        <taxon>Ixodes</taxon>
    </lineage>
</organism>
<dbReference type="EMBL" id="ABJB010643988">
    <property type="status" value="NOT_ANNOTATED_CDS"/>
    <property type="molecule type" value="Genomic_DNA"/>
</dbReference>